<dbReference type="RefSeq" id="WP_188815834.1">
    <property type="nucleotide sequence ID" value="NZ_BMHT01000008.1"/>
</dbReference>
<evidence type="ECO:0008006" key="3">
    <source>
        <dbReference type="Google" id="ProtNLM"/>
    </source>
</evidence>
<dbReference type="EMBL" id="BMHT01000008">
    <property type="protein sequence ID" value="GGF24397.1"/>
    <property type="molecule type" value="Genomic_DNA"/>
</dbReference>
<protein>
    <recommendedName>
        <fullName evidence="3">Baseplate protein J-like domain-containing protein</fullName>
    </recommendedName>
</protein>
<comment type="caution">
    <text evidence="1">The sequence shown here is derived from an EMBL/GenBank/DDBJ whole genome shotgun (WGS) entry which is preliminary data.</text>
</comment>
<reference evidence="2" key="1">
    <citation type="journal article" date="2019" name="Int. J. Syst. Evol. Microbiol.">
        <title>The Global Catalogue of Microorganisms (GCM) 10K type strain sequencing project: providing services to taxonomists for standard genome sequencing and annotation.</title>
        <authorList>
            <consortium name="The Broad Institute Genomics Platform"/>
            <consortium name="The Broad Institute Genome Sequencing Center for Infectious Disease"/>
            <person name="Wu L."/>
            <person name="Ma J."/>
        </authorList>
    </citation>
    <scope>NUCLEOTIDE SEQUENCE [LARGE SCALE GENOMIC DNA]</scope>
    <source>
        <strain evidence="2">CGMCC 1.15197</strain>
    </source>
</reference>
<sequence length="1039" mass="114042">MSTNCPDTNPLQREGLSQPQRRLAALQPAYVSLDERSLEDLLQFAKAYAKEAKVRLFDLAGTPDNGEAWRELMNFENYVQPAELDSRSDIEPHFALFLTFLQLFGHAQQHLNSLTKRHLDFYYKEVLQLTNQAPVPDRVHVVFELAKNVAEQIVPVQTELDAGRDPKKQPLLYESTENRTVNQAKIAHLRTLYVHSDQTIYYAPAANTQDGIAKPLDKDDPTWNAFGPKRKPLVSCEPSTPETINLPEAQLGFALASSILLLAEGERTITVKLALAQAASLPAGIKLRTQLSGAKAWIEAGEVELKKTGNDLTFTVTLPTTEKQAVVAYNAALLDGGYVTTAPVLRCYLSCSADYAALRNLTLQSAKIDVSVTGLKKTLALENDLGSVNPEKPFMPFGPTPVVGSTLYVGSPEAVAKPLTSVTVHLPEWIGKPSSWSSYYSAYGGSYTNQSNCTATATLQNNSLTGSRTAALFSAFSSLSVPDTTTTTSVGSSYLTGYSGFSLYKDYVFSGGIFQAASPQFYLANNLALSETSVSDSLLKIKLNRSFGHRAYPKKLTQAILADPKGDIPNPPYTPMVKELTLDYLASTGVVPLTSKSAADFTGRDLQLFHNTPFGQAEEHAFLKQNLAFLDNTSKNNAFLLPQLALGGTFLVGLQNIGALESVTVLFQVAEGSANPERAVATVSWSVLSQNQWRRLTEEEVLSDATNHLLTSGIIQFYLPPEIRADNTLLEPGLVWLKAELLTAAGSPAPIDSVSNLVALHPQASLAIFHDHANDPSHYDAALPADTISKTRQSLAGLKAVHQPYASFGGRPAEPDAAFYTRVSERLRHKQRTVTIWDYEHLILQSFPGVYKVKCLNHSRLDASFKLHELAPGYVTVVVVPDLRIAHAINPLEPKVDLNTLAAIQDFLQHHAGKLVGIQVVNPAYERVKLHFKVEFLRGYAFATYRKKLQRDLLAYLSPWAFDTSAEIPFGGTLTKSAVINYIERLHYVDFVTDLTMQHFTTNPTVRDDNEVITASDARAVLVSCSQHDIQLFTEPCTS</sequence>
<evidence type="ECO:0000313" key="2">
    <source>
        <dbReference type="Proteomes" id="UP000632273"/>
    </source>
</evidence>
<proteinExistence type="predicted"/>
<keyword evidence="2" id="KW-1185">Reference proteome</keyword>
<gene>
    <name evidence="1" type="ORF">GCM10011383_40050</name>
</gene>
<name>A0ABQ1UQW3_9BACT</name>
<organism evidence="1 2">
    <name type="scientific">Hymenobacter cavernae</name>
    <dbReference type="NCBI Taxonomy" id="2044852"/>
    <lineage>
        <taxon>Bacteria</taxon>
        <taxon>Pseudomonadati</taxon>
        <taxon>Bacteroidota</taxon>
        <taxon>Cytophagia</taxon>
        <taxon>Cytophagales</taxon>
        <taxon>Hymenobacteraceae</taxon>
        <taxon>Hymenobacter</taxon>
    </lineage>
</organism>
<evidence type="ECO:0000313" key="1">
    <source>
        <dbReference type="EMBL" id="GGF24397.1"/>
    </source>
</evidence>
<dbReference type="Proteomes" id="UP000632273">
    <property type="component" value="Unassembled WGS sequence"/>
</dbReference>
<accession>A0ABQ1UQW3</accession>